<dbReference type="Proteomes" id="UP001152795">
    <property type="component" value="Unassembled WGS sequence"/>
</dbReference>
<reference evidence="2" key="1">
    <citation type="submission" date="2020-04" db="EMBL/GenBank/DDBJ databases">
        <authorList>
            <person name="Alioto T."/>
            <person name="Alioto T."/>
            <person name="Gomez Garrido J."/>
        </authorList>
    </citation>
    <scope>NUCLEOTIDE SEQUENCE</scope>
    <source>
        <strain evidence="2">A484AB</strain>
    </source>
</reference>
<protein>
    <submittedName>
        <fullName evidence="2">Uncharacterized protein</fullName>
    </submittedName>
</protein>
<evidence type="ECO:0000256" key="1">
    <source>
        <dbReference type="SAM" id="MobiDB-lite"/>
    </source>
</evidence>
<evidence type="ECO:0000313" key="3">
    <source>
        <dbReference type="Proteomes" id="UP001152795"/>
    </source>
</evidence>
<organism evidence="2 3">
    <name type="scientific">Paramuricea clavata</name>
    <name type="common">Red gorgonian</name>
    <name type="synonym">Violescent sea-whip</name>
    <dbReference type="NCBI Taxonomy" id="317549"/>
    <lineage>
        <taxon>Eukaryota</taxon>
        <taxon>Metazoa</taxon>
        <taxon>Cnidaria</taxon>
        <taxon>Anthozoa</taxon>
        <taxon>Octocorallia</taxon>
        <taxon>Malacalcyonacea</taxon>
        <taxon>Plexauridae</taxon>
        <taxon>Paramuricea</taxon>
    </lineage>
</organism>
<dbReference type="EMBL" id="CACRXK020010050">
    <property type="protein sequence ID" value="CAB4018540.1"/>
    <property type="molecule type" value="Genomic_DNA"/>
</dbReference>
<feature type="region of interest" description="Disordered" evidence="1">
    <location>
        <begin position="75"/>
        <end position="96"/>
    </location>
</feature>
<accession>A0A6S7IP57</accession>
<sequence length="173" mass="20026">MPHFWSNGNDSYVTSLKDNNPPESLPYLEKQQNSGTAIQASHFFEILHCEAEYYLAHGGKYLVQKSFETILEKRASKRTKSTKRKIPAKKSKPDPIHLTHFKDECMIVKEKDSNARSTNKEKKPNYPVQATKEDEDIIMKNRWLTDVQIGKAQHLLKQQFPNVQDHSWPTSTV</sequence>
<feature type="compositionally biased region" description="Basic residues" evidence="1">
    <location>
        <begin position="75"/>
        <end position="90"/>
    </location>
</feature>
<proteinExistence type="predicted"/>
<evidence type="ECO:0000313" key="2">
    <source>
        <dbReference type="EMBL" id="CAB4018540.1"/>
    </source>
</evidence>
<dbReference type="AlphaFoldDB" id="A0A6S7IP57"/>
<comment type="caution">
    <text evidence="2">The sequence shown here is derived from an EMBL/GenBank/DDBJ whole genome shotgun (WGS) entry which is preliminary data.</text>
</comment>
<gene>
    <name evidence="2" type="ORF">PACLA_8A019581</name>
</gene>
<keyword evidence="3" id="KW-1185">Reference proteome</keyword>
<name>A0A6S7IP57_PARCT</name>